<evidence type="ECO:0000256" key="6">
    <source>
        <dbReference type="HAMAP-Rule" id="MF_00337"/>
    </source>
</evidence>
<keyword evidence="2 6" id="KW-0963">Cytoplasm</keyword>
<dbReference type="GO" id="GO:0009318">
    <property type="term" value="C:exodeoxyribonuclease VII complex"/>
    <property type="evidence" value="ECO:0007669"/>
    <property type="project" value="UniProtKB-UniRule"/>
</dbReference>
<dbReference type="GO" id="GO:0006308">
    <property type="term" value="P:DNA catabolic process"/>
    <property type="evidence" value="ECO:0007669"/>
    <property type="project" value="UniProtKB-UniRule"/>
</dbReference>
<comment type="similarity">
    <text evidence="1 6">Belongs to the XseB family.</text>
</comment>
<dbReference type="RefSeq" id="WP_084605429.1">
    <property type="nucleotide sequence ID" value="NZ_FRAE01000009.1"/>
</dbReference>
<dbReference type="NCBIfam" id="TIGR01280">
    <property type="entry name" value="xseB"/>
    <property type="match status" value="1"/>
</dbReference>
<comment type="function">
    <text evidence="6">Bidirectionally degrades single-stranded DNA into large acid-insoluble oligonucleotides, which are then degraded further into small acid-soluble oligonucleotides.</text>
</comment>
<dbReference type="Gene3D" id="1.10.287.1040">
    <property type="entry name" value="Exonuclease VII, small subunit"/>
    <property type="match status" value="1"/>
</dbReference>
<gene>
    <name evidence="6" type="primary">xseB</name>
    <name evidence="8" type="ORF">SAMN02744037_00534</name>
</gene>
<proteinExistence type="inferred from homology"/>
<dbReference type="Proteomes" id="UP000242497">
    <property type="component" value="Unassembled WGS sequence"/>
</dbReference>
<keyword evidence="5 6" id="KW-0269">Exonuclease</keyword>
<protein>
    <recommendedName>
        <fullName evidence="6">Exodeoxyribonuclease 7 small subunit</fullName>
        <ecNumber evidence="6">3.1.11.6</ecNumber>
    </recommendedName>
    <alternativeName>
        <fullName evidence="6">Exodeoxyribonuclease VII small subunit</fullName>
        <shortName evidence="6">Exonuclease VII small subunit</shortName>
    </alternativeName>
</protein>
<comment type="subunit">
    <text evidence="6">Heterooligomer composed of large and small subunits.</text>
</comment>
<dbReference type="PIRSF" id="PIRSF006488">
    <property type="entry name" value="Exonuc_VII_S"/>
    <property type="match status" value="1"/>
</dbReference>
<keyword evidence="7" id="KW-0175">Coiled coil</keyword>
<dbReference type="InterPro" id="IPR003761">
    <property type="entry name" value="Exonuc_VII_S"/>
</dbReference>
<evidence type="ECO:0000256" key="2">
    <source>
        <dbReference type="ARBA" id="ARBA00022490"/>
    </source>
</evidence>
<comment type="subcellular location">
    <subcellularLocation>
        <location evidence="6">Cytoplasm</location>
    </subcellularLocation>
</comment>
<comment type="catalytic activity">
    <reaction evidence="6">
        <text>Exonucleolytic cleavage in either 5'- to 3'- or 3'- to 5'-direction to yield nucleoside 5'-phosphates.</text>
        <dbReference type="EC" id="3.1.11.6"/>
    </reaction>
</comment>
<dbReference type="GO" id="GO:0008855">
    <property type="term" value="F:exodeoxyribonuclease VII activity"/>
    <property type="evidence" value="ECO:0007669"/>
    <property type="project" value="UniProtKB-UniRule"/>
</dbReference>
<dbReference type="EC" id="3.1.11.6" evidence="6"/>
<reference evidence="9" key="1">
    <citation type="submission" date="2016-11" db="EMBL/GenBank/DDBJ databases">
        <authorList>
            <person name="Varghese N."/>
            <person name="Submissions S."/>
        </authorList>
    </citation>
    <scope>NUCLEOTIDE SEQUENCE [LARGE SCALE GENOMIC DNA]</scope>
    <source>
        <strain evidence="9">DSM 15518</strain>
    </source>
</reference>
<dbReference type="PANTHER" id="PTHR34137">
    <property type="entry name" value="EXODEOXYRIBONUCLEASE 7 SMALL SUBUNIT"/>
    <property type="match status" value="1"/>
</dbReference>
<keyword evidence="9" id="KW-1185">Reference proteome</keyword>
<keyword evidence="4 6" id="KW-0378">Hydrolase</keyword>
<evidence type="ECO:0000313" key="9">
    <source>
        <dbReference type="Proteomes" id="UP000242497"/>
    </source>
</evidence>
<evidence type="ECO:0000256" key="4">
    <source>
        <dbReference type="ARBA" id="ARBA00022801"/>
    </source>
</evidence>
<dbReference type="HAMAP" id="MF_00337">
    <property type="entry name" value="Exonuc_7_S"/>
    <property type="match status" value="1"/>
</dbReference>
<evidence type="ECO:0000256" key="1">
    <source>
        <dbReference type="ARBA" id="ARBA00009998"/>
    </source>
</evidence>
<accession>A0A1M6L2D0</accession>
<dbReference type="EMBL" id="FRAE01000009">
    <property type="protein sequence ID" value="SHJ65391.1"/>
    <property type="molecule type" value="Genomic_DNA"/>
</dbReference>
<dbReference type="AlphaFoldDB" id="A0A1M6L2D0"/>
<dbReference type="SUPFAM" id="SSF116842">
    <property type="entry name" value="XseB-like"/>
    <property type="match status" value="1"/>
</dbReference>
<dbReference type="GO" id="GO:0005829">
    <property type="term" value="C:cytosol"/>
    <property type="evidence" value="ECO:0007669"/>
    <property type="project" value="TreeGrafter"/>
</dbReference>
<dbReference type="OrthoDB" id="1697399at2"/>
<sequence length="70" mass="8494">MKYEEAYKRLEEILEKLEEEAVFLDESLKLYEEGIKLYRYCNNLLESAELKITKFSDENFEELEFEIGED</sequence>
<dbReference type="Pfam" id="PF02609">
    <property type="entry name" value="Exonuc_VII_S"/>
    <property type="match status" value="1"/>
</dbReference>
<evidence type="ECO:0000256" key="5">
    <source>
        <dbReference type="ARBA" id="ARBA00022839"/>
    </source>
</evidence>
<organism evidence="8 9">
    <name type="scientific">Tepidibacter formicigenes DSM 15518</name>
    <dbReference type="NCBI Taxonomy" id="1123349"/>
    <lineage>
        <taxon>Bacteria</taxon>
        <taxon>Bacillati</taxon>
        <taxon>Bacillota</taxon>
        <taxon>Clostridia</taxon>
        <taxon>Peptostreptococcales</taxon>
        <taxon>Peptostreptococcaceae</taxon>
        <taxon>Tepidibacter</taxon>
    </lineage>
</organism>
<feature type="coiled-coil region" evidence="7">
    <location>
        <begin position="7"/>
        <end position="34"/>
    </location>
</feature>
<dbReference type="PANTHER" id="PTHR34137:SF1">
    <property type="entry name" value="EXODEOXYRIBONUCLEASE 7 SMALL SUBUNIT"/>
    <property type="match status" value="1"/>
</dbReference>
<dbReference type="InterPro" id="IPR037004">
    <property type="entry name" value="Exonuc_VII_ssu_sf"/>
</dbReference>
<keyword evidence="3 6" id="KW-0540">Nuclease</keyword>
<name>A0A1M6L2D0_9FIRM</name>
<dbReference type="STRING" id="1123349.SAMN02744037_00534"/>
<evidence type="ECO:0000313" key="8">
    <source>
        <dbReference type="EMBL" id="SHJ65391.1"/>
    </source>
</evidence>
<evidence type="ECO:0000256" key="7">
    <source>
        <dbReference type="SAM" id="Coils"/>
    </source>
</evidence>
<evidence type="ECO:0000256" key="3">
    <source>
        <dbReference type="ARBA" id="ARBA00022722"/>
    </source>
</evidence>